<name>A0A7T9UHG9_9GAMM</name>
<accession>A0A7T9UHG9</accession>
<organism evidence="1 2">
    <name type="scientific">Acinetobacter ursingii</name>
    <dbReference type="NCBI Taxonomy" id="108980"/>
    <lineage>
        <taxon>Bacteria</taxon>
        <taxon>Pseudomonadati</taxon>
        <taxon>Pseudomonadota</taxon>
        <taxon>Gammaproteobacteria</taxon>
        <taxon>Moraxellales</taxon>
        <taxon>Moraxellaceae</taxon>
        <taxon>Acinetobacter</taxon>
    </lineage>
</organism>
<dbReference type="EMBL" id="CP068176">
    <property type="protein sequence ID" value="QQT85818.1"/>
    <property type="molecule type" value="Genomic_DNA"/>
</dbReference>
<protein>
    <submittedName>
        <fullName evidence="1">Uncharacterized protein</fullName>
    </submittedName>
</protein>
<evidence type="ECO:0000313" key="2">
    <source>
        <dbReference type="Proteomes" id="UP000595320"/>
    </source>
</evidence>
<sequence length="89" mass="9931">MNYSISTAVASTIDALDAGHEIYSKIADAMDSIEQQGSTLSGTEKKTWVLEYAAKEIAEVLDNLDYWIPKIKQWIDIFKAAFNALKALF</sequence>
<dbReference type="Proteomes" id="UP000595320">
    <property type="component" value="Chromosome"/>
</dbReference>
<evidence type="ECO:0000313" key="1">
    <source>
        <dbReference type="EMBL" id="QQT85818.1"/>
    </source>
</evidence>
<dbReference type="GeneID" id="66212409"/>
<proteinExistence type="predicted"/>
<gene>
    <name evidence="1" type="ORF">I6I53_13095</name>
</gene>
<dbReference type="AlphaFoldDB" id="A0A7T9UHG9"/>
<dbReference type="RefSeq" id="WP_004997517.1">
    <property type="nucleotide sequence ID" value="NZ_BKGH01000109.1"/>
</dbReference>
<reference evidence="1 2" key="1">
    <citation type="submission" date="2021-01" db="EMBL/GenBank/DDBJ databases">
        <title>FDA dAtabase for Regulatory Grade micrObial Sequences (FDA-ARGOS): Supporting development and validation of Infectious Disease Dx tests.</title>
        <authorList>
            <person name="Sproer C."/>
            <person name="Gronow S."/>
            <person name="Severitt S."/>
            <person name="Schroder I."/>
            <person name="Tallon L."/>
            <person name="Sadzewicz L."/>
            <person name="Zhao X."/>
            <person name="Boylan J."/>
            <person name="Ott S."/>
            <person name="Bowen H."/>
            <person name="Vavikolanu K."/>
            <person name="Mehta A."/>
            <person name="Aluvathingal J."/>
            <person name="Nadendla S."/>
            <person name="Lowell S."/>
            <person name="Myers T."/>
            <person name="Yan Y."/>
            <person name="Sichtig H."/>
        </authorList>
    </citation>
    <scope>NUCLEOTIDE SEQUENCE [LARGE SCALE GENOMIC DNA]</scope>
    <source>
        <strain evidence="1 2">FDAARGOS_1096</strain>
    </source>
</reference>